<organism evidence="1 2">
    <name type="scientific">Coniochaeta hoffmannii</name>
    <dbReference type="NCBI Taxonomy" id="91930"/>
    <lineage>
        <taxon>Eukaryota</taxon>
        <taxon>Fungi</taxon>
        <taxon>Dikarya</taxon>
        <taxon>Ascomycota</taxon>
        <taxon>Pezizomycotina</taxon>
        <taxon>Sordariomycetes</taxon>
        <taxon>Sordariomycetidae</taxon>
        <taxon>Coniochaetales</taxon>
        <taxon>Coniochaetaceae</taxon>
        <taxon>Coniochaeta</taxon>
    </lineage>
</organism>
<sequence>MCPELVAYTLEFLLRIDIEKGITALIGIAGPVTLAIPPLQGLKILACTNGDGSEDVNERVDTCRPGKMCLHPARREYQRQHLITRHGRQPSRPAANPLRHGLPPRIEHFLEVHIPDITAGEPVVVVAQRCLQHKNT</sequence>
<proteinExistence type="predicted"/>
<dbReference type="AlphaFoldDB" id="A0AA38R196"/>
<comment type="caution">
    <text evidence="1">The sequence shown here is derived from an EMBL/GenBank/DDBJ whole genome shotgun (WGS) entry which is preliminary data.</text>
</comment>
<keyword evidence="2" id="KW-1185">Reference proteome</keyword>
<protein>
    <submittedName>
        <fullName evidence="1">Uncharacterized protein</fullName>
    </submittedName>
</protein>
<name>A0AA38R196_9PEZI</name>
<dbReference type="EMBL" id="JANBVN010000318">
    <property type="protein sequence ID" value="KAJ9129634.1"/>
    <property type="molecule type" value="Genomic_DNA"/>
</dbReference>
<evidence type="ECO:0000313" key="2">
    <source>
        <dbReference type="Proteomes" id="UP001174691"/>
    </source>
</evidence>
<reference evidence="1" key="1">
    <citation type="submission" date="2022-07" db="EMBL/GenBank/DDBJ databases">
        <title>Fungi with potential for degradation of polypropylene.</title>
        <authorList>
            <person name="Gostincar C."/>
        </authorList>
    </citation>
    <scope>NUCLEOTIDE SEQUENCE</scope>
    <source>
        <strain evidence="1">EXF-13287</strain>
    </source>
</reference>
<gene>
    <name evidence="1" type="ORF">NKR19_g10268</name>
</gene>
<dbReference type="Proteomes" id="UP001174691">
    <property type="component" value="Unassembled WGS sequence"/>
</dbReference>
<evidence type="ECO:0000313" key="1">
    <source>
        <dbReference type="EMBL" id="KAJ9129634.1"/>
    </source>
</evidence>
<accession>A0AA38R196</accession>